<dbReference type="KEGG" id="uam:UABAM_04578"/>
<accession>A0A5S9F534</accession>
<gene>
    <name evidence="2" type="ORF">UABAM_04578</name>
</gene>
<sequence length="262" mass="30592">MLSLFKRLCVVAFITLFTHAQHYPMPVLPEEIIEETRPVVWNFGVSFGPRIFVNDSIDFTDEFFANNNAVFNQEDVNQFEPGFVLQMSFRGDMDRYLYPGISFGLQFEYMFTYVDDVQLQAVDALQNVVFDFDDDFITSHSISLTPTAYLRFFSLLEHMFPSVLLPNYFETFMYIGCRFQYNLYSDKAGDGLEIEDFESFNIGYEIGIGTEWYLWEQWTFSSTLSYATNISDFSVEVGGEEIFSAELDLTAIRLMFGMHYYF</sequence>
<evidence type="ECO:0008006" key="4">
    <source>
        <dbReference type="Google" id="ProtNLM"/>
    </source>
</evidence>
<proteinExistence type="predicted"/>
<dbReference type="Gene3D" id="2.40.160.20">
    <property type="match status" value="1"/>
</dbReference>
<keyword evidence="3" id="KW-1185">Reference proteome</keyword>
<dbReference type="Proteomes" id="UP000326354">
    <property type="component" value="Chromosome"/>
</dbReference>
<organism evidence="2 3">
    <name type="scientific">Uabimicrobium amorphum</name>
    <dbReference type="NCBI Taxonomy" id="2596890"/>
    <lineage>
        <taxon>Bacteria</taxon>
        <taxon>Pseudomonadati</taxon>
        <taxon>Planctomycetota</taxon>
        <taxon>Candidatus Uabimicrobiia</taxon>
        <taxon>Candidatus Uabimicrobiales</taxon>
        <taxon>Candidatus Uabimicrobiaceae</taxon>
        <taxon>Candidatus Uabimicrobium</taxon>
    </lineage>
</organism>
<dbReference type="EMBL" id="AP019860">
    <property type="protein sequence ID" value="BBM86192.1"/>
    <property type="molecule type" value="Genomic_DNA"/>
</dbReference>
<feature type="chain" id="PRO_5024834191" description="Outer membrane protein beta-barrel domain-containing protein" evidence="1">
    <location>
        <begin position="23"/>
        <end position="262"/>
    </location>
</feature>
<reference evidence="2 3" key="1">
    <citation type="submission" date="2019-08" db="EMBL/GenBank/DDBJ databases">
        <title>Complete genome sequence of Candidatus Uab amorphum.</title>
        <authorList>
            <person name="Shiratori T."/>
            <person name="Suzuki S."/>
            <person name="Kakizawa Y."/>
            <person name="Ishida K."/>
        </authorList>
    </citation>
    <scope>NUCLEOTIDE SEQUENCE [LARGE SCALE GENOMIC DNA]</scope>
    <source>
        <strain evidence="2 3">SRT547</strain>
    </source>
</reference>
<protein>
    <recommendedName>
        <fullName evidence="4">Outer membrane protein beta-barrel domain-containing protein</fullName>
    </recommendedName>
</protein>
<dbReference type="AlphaFoldDB" id="A0A5S9F534"/>
<feature type="signal peptide" evidence="1">
    <location>
        <begin position="1"/>
        <end position="22"/>
    </location>
</feature>
<evidence type="ECO:0000313" key="2">
    <source>
        <dbReference type="EMBL" id="BBM86192.1"/>
    </source>
</evidence>
<evidence type="ECO:0000313" key="3">
    <source>
        <dbReference type="Proteomes" id="UP000326354"/>
    </source>
</evidence>
<dbReference type="RefSeq" id="WP_151970260.1">
    <property type="nucleotide sequence ID" value="NZ_AP019860.1"/>
</dbReference>
<evidence type="ECO:0000256" key="1">
    <source>
        <dbReference type="SAM" id="SignalP"/>
    </source>
</evidence>
<keyword evidence="1" id="KW-0732">Signal</keyword>
<name>A0A5S9F534_UABAM</name>